<sequence>MMAEFYQNLQKGMNKSAAMREAKLSLIEKYPHPFFWSPFILLGAAN</sequence>
<dbReference type="Pfam" id="PF12770">
    <property type="entry name" value="CHAT"/>
    <property type="match status" value="1"/>
</dbReference>
<evidence type="ECO:0000259" key="1">
    <source>
        <dbReference type="Pfam" id="PF12770"/>
    </source>
</evidence>
<name>A0A857DAC8_MICAE</name>
<dbReference type="EMBL" id="CP046973">
    <property type="protein sequence ID" value="QGZ92513.1"/>
    <property type="molecule type" value="Genomic_DNA"/>
</dbReference>
<gene>
    <name evidence="2" type="ORF">GQR42_26490</name>
</gene>
<feature type="domain" description="CHAT" evidence="1">
    <location>
        <begin position="1"/>
        <end position="44"/>
    </location>
</feature>
<reference evidence="2 3" key="1">
    <citation type="submission" date="2019-12" db="EMBL/GenBank/DDBJ databases">
        <title>Complete genome sequence of Microcystis aeruginosa strain FD4.</title>
        <authorList>
            <person name="Urakawa H."/>
        </authorList>
    </citation>
    <scope>NUCLEOTIDE SEQUENCE [LARGE SCALE GENOMIC DNA]</scope>
    <source>
        <strain evidence="2 3">FD4</strain>
    </source>
</reference>
<evidence type="ECO:0000313" key="3">
    <source>
        <dbReference type="Proteomes" id="UP000438345"/>
    </source>
</evidence>
<dbReference type="InterPro" id="IPR024983">
    <property type="entry name" value="CHAT_dom"/>
</dbReference>
<dbReference type="Proteomes" id="UP000438345">
    <property type="component" value="Chromosome"/>
</dbReference>
<organism evidence="2 3">
    <name type="scientific">Microcystis aeruginosa FD4</name>
    <dbReference type="NCBI Taxonomy" id="2686288"/>
    <lineage>
        <taxon>Bacteria</taxon>
        <taxon>Bacillati</taxon>
        <taxon>Cyanobacteriota</taxon>
        <taxon>Cyanophyceae</taxon>
        <taxon>Oscillatoriophycideae</taxon>
        <taxon>Chroococcales</taxon>
        <taxon>Microcystaceae</taxon>
        <taxon>Microcystis</taxon>
    </lineage>
</organism>
<dbReference type="AlphaFoldDB" id="A0A857DAC8"/>
<accession>A0A857DAC8</accession>
<dbReference type="RefSeq" id="WP_158202247.1">
    <property type="nucleotide sequence ID" value="NZ_CP046973.1"/>
</dbReference>
<proteinExistence type="predicted"/>
<evidence type="ECO:0000313" key="2">
    <source>
        <dbReference type="EMBL" id="QGZ92513.1"/>
    </source>
</evidence>
<protein>
    <submittedName>
        <fullName evidence="2">CHAT domain-containing protein</fullName>
    </submittedName>
</protein>